<dbReference type="RefSeq" id="WP_344503037.1">
    <property type="nucleotide sequence ID" value="NZ_BAAAQD010000006.1"/>
</dbReference>
<accession>A0ABN2AEH6</accession>
<evidence type="ECO:0000256" key="1">
    <source>
        <dbReference type="SAM" id="MobiDB-lite"/>
    </source>
</evidence>
<keyword evidence="4" id="KW-1185">Reference proteome</keyword>
<dbReference type="PANTHER" id="PTHR42912">
    <property type="entry name" value="METHYLTRANSFERASE"/>
    <property type="match status" value="1"/>
</dbReference>
<dbReference type="Gene3D" id="3.40.50.150">
    <property type="entry name" value="Vaccinia Virus protein VP39"/>
    <property type="match status" value="2"/>
</dbReference>
<sequence length="372" mass="36815">MAHELWAKGDAYEAYVGRWSRPVAARFLTWLAVPPGRRWLDAGCGTGALTGTILTTASPAQLTGLDPSTAFLTTASSRLTPPPATRTTSPDPAAPRSGSVAGADLGLAGSSTASGAGPEVDLGTGTVSGAALNSAGSGPGGGSNTALGPAGAGARPGVASSAGAGPEAAFGPPGAGSGSRAVSGVGAGVAPGARFVAGDAQALPLADAAVDVVVSGLALNFVPSPAAAVAEFARVTAPGGTVAAYVWDYADGMAMMRYFWEAAATLDPAAAELDEGRRMSICSPAALSTLWSAAGLTAVTTRPIDTTAVFADFDDYWTPFLGGTGPAPSYVASLPSDHRDALRDLLRTRLPHTADGSIPLLARALAIRGTTT</sequence>
<reference evidence="3 4" key="1">
    <citation type="journal article" date="2019" name="Int. J. Syst. Evol. Microbiol.">
        <title>The Global Catalogue of Microorganisms (GCM) 10K type strain sequencing project: providing services to taxonomists for standard genome sequencing and annotation.</title>
        <authorList>
            <consortium name="The Broad Institute Genomics Platform"/>
            <consortium name="The Broad Institute Genome Sequencing Center for Infectious Disease"/>
            <person name="Wu L."/>
            <person name="Ma J."/>
        </authorList>
    </citation>
    <scope>NUCLEOTIDE SEQUENCE [LARGE SCALE GENOMIC DNA]</scope>
    <source>
        <strain evidence="3 4">JCM 15933</strain>
    </source>
</reference>
<feature type="region of interest" description="Disordered" evidence="1">
    <location>
        <begin position="74"/>
        <end position="182"/>
    </location>
</feature>
<dbReference type="InterPro" id="IPR029063">
    <property type="entry name" value="SAM-dependent_MTases_sf"/>
</dbReference>
<comment type="caution">
    <text evidence="3">The sequence shown here is derived from an EMBL/GenBank/DDBJ whole genome shotgun (WGS) entry which is preliminary data.</text>
</comment>
<proteinExistence type="predicted"/>
<dbReference type="EMBL" id="BAAAQD010000006">
    <property type="protein sequence ID" value="GAA1517493.1"/>
    <property type="molecule type" value="Genomic_DNA"/>
</dbReference>
<name>A0ABN2AEH6_9ACTN</name>
<dbReference type="CDD" id="cd02440">
    <property type="entry name" value="AdoMet_MTases"/>
    <property type="match status" value="1"/>
</dbReference>
<feature type="compositionally biased region" description="Polar residues" evidence="1">
    <location>
        <begin position="74"/>
        <end position="90"/>
    </location>
</feature>
<dbReference type="Pfam" id="PF08241">
    <property type="entry name" value="Methyltransf_11"/>
    <property type="match status" value="1"/>
</dbReference>
<feature type="compositionally biased region" description="Low complexity" evidence="1">
    <location>
        <begin position="144"/>
        <end position="182"/>
    </location>
</feature>
<feature type="domain" description="Methyltransferase type 11" evidence="2">
    <location>
        <begin position="193"/>
        <end position="243"/>
    </location>
</feature>
<protein>
    <recommendedName>
        <fullName evidence="2">Methyltransferase type 11 domain-containing protein</fullName>
    </recommendedName>
</protein>
<dbReference type="SUPFAM" id="SSF53335">
    <property type="entry name" value="S-adenosyl-L-methionine-dependent methyltransferases"/>
    <property type="match status" value="1"/>
</dbReference>
<evidence type="ECO:0000313" key="3">
    <source>
        <dbReference type="EMBL" id="GAA1517493.1"/>
    </source>
</evidence>
<evidence type="ECO:0000313" key="4">
    <source>
        <dbReference type="Proteomes" id="UP001501470"/>
    </source>
</evidence>
<evidence type="ECO:0000259" key="2">
    <source>
        <dbReference type="Pfam" id="PF08241"/>
    </source>
</evidence>
<gene>
    <name evidence="3" type="ORF">GCM10009827_035590</name>
</gene>
<organism evidence="3 4">
    <name type="scientific">Dactylosporangium maewongense</name>
    <dbReference type="NCBI Taxonomy" id="634393"/>
    <lineage>
        <taxon>Bacteria</taxon>
        <taxon>Bacillati</taxon>
        <taxon>Actinomycetota</taxon>
        <taxon>Actinomycetes</taxon>
        <taxon>Micromonosporales</taxon>
        <taxon>Micromonosporaceae</taxon>
        <taxon>Dactylosporangium</taxon>
    </lineage>
</organism>
<feature type="compositionally biased region" description="Low complexity" evidence="1">
    <location>
        <begin position="97"/>
        <end position="117"/>
    </location>
</feature>
<dbReference type="Proteomes" id="UP001501470">
    <property type="component" value="Unassembled WGS sequence"/>
</dbReference>
<dbReference type="InterPro" id="IPR013216">
    <property type="entry name" value="Methyltransf_11"/>
</dbReference>
<dbReference type="InterPro" id="IPR050508">
    <property type="entry name" value="Methyltransf_Superfamily"/>
</dbReference>